<keyword evidence="3" id="KW-0804">Transcription</keyword>
<name>A0ABW1SMR9_9LACO</name>
<dbReference type="PROSITE" id="PS01117">
    <property type="entry name" value="HTH_MARR_1"/>
    <property type="match status" value="1"/>
</dbReference>
<evidence type="ECO:0000256" key="1">
    <source>
        <dbReference type="ARBA" id="ARBA00023015"/>
    </source>
</evidence>
<protein>
    <submittedName>
        <fullName evidence="5">MarR family winged helix-turn-helix transcriptional regulator</fullName>
    </submittedName>
</protein>
<proteinExistence type="predicted"/>
<dbReference type="PROSITE" id="PS50995">
    <property type="entry name" value="HTH_MARR_2"/>
    <property type="match status" value="1"/>
</dbReference>
<dbReference type="Gene3D" id="1.10.10.10">
    <property type="entry name" value="Winged helix-like DNA-binding domain superfamily/Winged helix DNA-binding domain"/>
    <property type="match status" value="1"/>
</dbReference>
<keyword evidence="6" id="KW-1185">Reference proteome</keyword>
<dbReference type="InterPro" id="IPR000835">
    <property type="entry name" value="HTH_MarR-typ"/>
</dbReference>
<evidence type="ECO:0000313" key="5">
    <source>
        <dbReference type="EMBL" id="MFC6202962.1"/>
    </source>
</evidence>
<sequence length="176" mass="19902">MSDQSLGLFNSFGRLMQNRVFLMAVAHQRDFAGMDGHHGNGRGQFRLLQLLAESPAGLTNAEIAEILDIRPSSVSATINRLEEVGLVERVPSQTDKRVVIVRLSEKGRQMAEHRDQGVAEMADKLFGSLTPDEQVDLQRLLDKLAKGAPELDLHDFMGHHRDHDWPQRPGWGRRWF</sequence>
<accession>A0ABW1SMR9</accession>
<reference evidence="6" key="1">
    <citation type="journal article" date="2019" name="Int. J. Syst. Evol. Microbiol.">
        <title>The Global Catalogue of Microorganisms (GCM) 10K type strain sequencing project: providing services to taxonomists for standard genome sequencing and annotation.</title>
        <authorList>
            <consortium name="The Broad Institute Genomics Platform"/>
            <consortium name="The Broad Institute Genome Sequencing Center for Infectious Disease"/>
            <person name="Wu L."/>
            <person name="Ma J."/>
        </authorList>
    </citation>
    <scope>NUCLEOTIDE SEQUENCE [LARGE SCALE GENOMIC DNA]</scope>
    <source>
        <strain evidence="6">CCM 8930</strain>
    </source>
</reference>
<keyword evidence="2" id="KW-0238">DNA-binding</keyword>
<evidence type="ECO:0000256" key="3">
    <source>
        <dbReference type="ARBA" id="ARBA00023163"/>
    </source>
</evidence>
<evidence type="ECO:0000259" key="4">
    <source>
        <dbReference type="PROSITE" id="PS50995"/>
    </source>
</evidence>
<comment type="caution">
    <text evidence="5">The sequence shown here is derived from an EMBL/GenBank/DDBJ whole genome shotgun (WGS) entry which is preliminary data.</text>
</comment>
<evidence type="ECO:0000256" key="2">
    <source>
        <dbReference type="ARBA" id="ARBA00023125"/>
    </source>
</evidence>
<feature type="domain" description="HTH marR-type" evidence="4">
    <location>
        <begin position="1"/>
        <end position="146"/>
    </location>
</feature>
<dbReference type="PANTHER" id="PTHR33164:SF43">
    <property type="entry name" value="HTH-TYPE TRANSCRIPTIONAL REPRESSOR YETL"/>
    <property type="match status" value="1"/>
</dbReference>
<gene>
    <name evidence="5" type="ORF">ACFP1L_13900</name>
</gene>
<dbReference type="InterPro" id="IPR036390">
    <property type="entry name" value="WH_DNA-bd_sf"/>
</dbReference>
<dbReference type="RefSeq" id="WP_137615927.1">
    <property type="nucleotide sequence ID" value="NZ_BJDI01000005.1"/>
</dbReference>
<dbReference type="InterPro" id="IPR023187">
    <property type="entry name" value="Tscrpt_reg_MarR-type_CS"/>
</dbReference>
<dbReference type="PRINTS" id="PR00598">
    <property type="entry name" value="HTHMARR"/>
</dbReference>
<dbReference type="InterPro" id="IPR036388">
    <property type="entry name" value="WH-like_DNA-bd_sf"/>
</dbReference>
<dbReference type="Proteomes" id="UP001596171">
    <property type="component" value="Unassembled WGS sequence"/>
</dbReference>
<dbReference type="EMBL" id="JBHSSE010000028">
    <property type="protein sequence ID" value="MFC6202962.1"/>
    <property type="molecule type" value="Genomic_DNA"/>
</dbReference>
<evidence type="ECO:0000313" key="6">
    <source>
        <dbReference type="Proteomes" id="UP001596171"/>
    </source>
</evidence>
<keyword evidence="1" id="KW-0805">Transcription regulation</keyword>
<dbReference type="SUPFAM" id="SSF46785">
    <property type="entry name" value="Winged helix' DNA-binding domain"/>
    <property type="match status" value="1"/>
</dbReference>
<organism evidence="5 6">
    <name type="scientific">Lactiplantibacillus nangangensis</name>
    <dbReference type="NCBI Taxonomy" id="2559917"/>
    <lineage>
        <taxon>Bacteria</taxon>
        <taxon>Bacillati</taxon>
        <taxon>Bacillota</taxon>
        <taxon>Bacilli</taxon>
        <taxon>Lactobacillales</taxon>
        <taxon>Lactobacillaceae</taxon>
        <taxon>Lactiplantibacillus</taxon>
    </lineage>
</organism>
<dbReference type="CDD" id="cd00090">
    <property type="entry name" value="HTH_ARSR"/>
    <property type="match status" value="1"/>
</dbReference>
<dbReference type="InterPro" id="IPR039422">
    <property type="entry name" value="MarR/SlyA-like"/>
</dbReference>
<dbReference type="InterPro" id="IPR011991">
    <property type="entry name" value="ArsR-like_HTH"/>
</dbReference>
<dbReference type="SMART" id="SM00347">
    <property type="entry name" value="HTH_MARR"/>
    <property type="match status" value="1"/>
</dbReference>
<dbReference type="Pfam" id="PF12802">
    <property type="entry name" value="MarR_2"/>
    <property type="match status" value="1"/>
</dbReference>
<dbReference type="PANTHER" id="PTHR33164">
    <property type="entry name" value="TRANSCRIPTIONAL REGULATOR, MARR FAMILY"/>
    <property type="match status" value="1"/>
</dbReference>